<keyword evidence="8" id="KW-0902">Two-component regulatory system</keyword>
<dbReference type="EMBL" id="FNAQ01000004">
    <property type="protein sequence ID" value="SDE18216.1"/>
    <property type="molecule type" value="Genomic_DNA"/>
</dbReference>
<dbReference type="InterPro" id="IPR003594">
    <property type="entry name" value="HATPase_dom"/>
</dbReference>
<feature type="domain" description="PAS" evidence="11">
    <location>
        <begin position="188"/>
        <end position="266"/>
    </location>
</feature>
<dbReference type="InterPro" id="IPR005467">
    <property type="entry name" value="His_kinase_dom"/>
</dbReference>
<dbReference type="Gene3D" id="3.30.450.20">
    <property type="entry name" value="PAS domain"/>
    <property type="match status" value="1"/>
</dbReference>
<dbReference type="PRINTS" id="PR00344">
    <property type="entry name" value="BCTRLSENSOR"/>
</dbReference>
<feature type="domain" description="PAC" evidence="12">
    <location>
        <begin position="251"/>
        <end position="301"/>
    </location>
</feature>
<dbReference type="InterPro" id="IPR036097">
    <property type="entry name" value="HisK_dim/P_sf"/>
</dbReference>
<dbReference type="AlphaFoldDB" id="A0A1G7AW84"/>
<keyword evidence="9" id="KW-1133">Transmembrane helix</keyword>
<evidence type="ECO:0000256" key="3">
    <source>
        <dbReference type="ARBA" id="ARBA00022553"/>
    </source>
</evidence>
<protein>
    <recommendedName>
        <fullName evidence="2">histidine kinase</fullName>
        <ecNumber evidence="2">2.7.13.3</ecNumber>
    </recommendedName>
</protein>
<dbReference type="GO" id="GO:0006355">
    <property type="term" value="P:regulation of DNA-templated transcription"/>
    <property type="evidence" value="ECO:0007669"/>
    <property type="project" value="InterPro"/>
</dbReference>
<dbReference type="PROSITE" id="PS50109">
    <property type="entry name" value="HIS_KIN"/>
    <property type="match status" value="1"/>
</dbReference>
<dbReference type="NCBIfam" id="TIGR00229">
    <property type="entry name" value="sensory_box"/>
    <property type="match status" value="1"/>
</dbReference>
<dbReference type="STRING" id="57664.SAMN05661003_104197"/>
<evidence type="ECO:0000259" key="12">
    <source>
        <dbReference type="PROSITE" id="PS50113"/>
    </source>
</evidence>
<dbReference type="InterPro" id="IPR003661">
    <property type="entry name" value="HisK_dim/P_dom"/>
</dbReference>
<keyword evidence="9" id="KW-0472">Membrane</keyword>
<keyword evidence="7" id="KW-0067">ATP-binding</keyword>
<dbReference type="EC" id="2.7.13.3" evidence="2"/>
<feature type="transmembrane region" description="Helical" evidence="9">
    <location>
        <begin position="64"/>
        <end position="83"/>
    </location>
</feature>
<dbReference type="CDD" id="cd00130">
    <property type="entry name" value="PAS"/>
    <property type="match status" value="1"/>
</dbReference>
<keyword evidence="6 13" id="KW-0418">Kinase</keyword>
<name>A0A1G7AW84_9BACT</name>
<dbReference type="CDD" id="cd00082">
    <property type="entry name" value="HisKA"/>
    <property type="match status" value="1"/>
</dbReference>
<dbReference type="Pfam" id="PF02518">
    <property type="entry name" value="HATPase_c"/>
    <property type="match status" value="1"/>
</dbReference>
<dbReference type="SUPFAM" id="SSF47384">
    <property type="entry name" value="Homodimeric domain of signal transducing histidine kinase"/>
    <property type="match status" value="1"/>
</dbReference>
<dbReference type="Gene3D" id="1.10.287.130">
    <property type="match status" value="1"/>
</dbReference>
<keyword evidence="3" id="KW-0597">Phosphoprotein</keyword>
<feature type="transmembrane region" description="Helical" evidence="9">
    <location>
        <begin position="113"/>
        <end position="134"/>
    </location>
</feature>
<evidence type="ECO:0000256" key="6">
    <source>
        <dbReference type="ARBA" id="ARBA00022777"/>
    </source>
</evidence>
<dbReference type="SUPFAM" id="SSF55874">
    <property type="entry name" value="ATPase domain of HSP90 chaperone/DNA topoisomerase II/histidine kinase"/>
    <property type="match status" value="1"/>
</dbReference>
<dbReference type="InterPro" id="IPR013767">
    <property type="entry name" value="PAS_fold"/>
</dbReference>
<dbReference type="SMART" id="SM00091">
    <property type="entry name" value="PAS"/>
    <property type="match status" value="1"/>
</dbReference>
<dbReference type="RefSeq" id="WP_171906341.1">
    <property type="nucleotide sequence ID" value="NZ_FNAQ01000004.1"/>
</dbReference>
<dbReference type="PROSITE" id="PS50113">
    <property type="entry name" value="PAC"/>
    <property type="match status" value="1"/>
</dbReference>
<evidence type="ECO:0000256" key="4">
    <source>
        <dbReference type="ARBA" id="ARBA00022679"/>
    </source>
</evidence>
<feature type="transmembrane region" description="Helical" evidence="9">
    <location>
        <begin position="146"/>
        <end position="169"/>
    </location>
</feature>
<gene>
    <name evidence="13" type="ORF">SAMN05661003_104197</name>
</gene>
<reference evidence="14" key="1">
    <citation type="submission" date="2016-10" db="EMBL/GenBank/DDBJ databases">
        <authorList>
            <person name="Varghese N."/>
            <person name="Submissions S."/>
        </authorList>
    </citation>
    <scope>NUCLEOTIDE SEQUENCE [LARGE SCALE GENOMIC DNA]</scope>
    <source>
        <strain evidence="14">DSM 8987</strain>
    </source>
</reference>
<evidence type="ECO:0000256" key="8">
    <source>
        <dbReference type="ARBA" id="ARBA00023012"/>
    </source>
</evidence>
<dbReference type="CDD" id="cd00075">
    <property type="entry name" value="HATPase"/>
    <property type="match status" value="1"/>
</dbReference>
<proteinExistence type="predicted"/>
<feature type="domain" description="Histidine kinase" evidence="10">
    <location>
        <begin position="314"/>
        <end position="517"/>
    </location>
</feature>
<comment type="catalytic activity">
    <reaction evidence="1">
        <text>ATP + protein L-histidine = ADP + protein N-phospho-L-histidine.</text>
        <dbReference type="EC" id="2.7.13.3"/>
    </reaction>
</comment>
<evidence type="ECO:0000259" key="11">
    <source>
        <dbReference type="PROSITE" id="PS50112"/>
    </source>
</evidence>
<dbReference type="Pfam" id="PF00512">
    <property type="entry name" value="HisKA"/>
    <property type="match status" value="1"/>
</dbReference>
<dbReference type="GO" id="GO:0005524">
    <property type="term" value="F:ATP binding"/>
    <property type="evidence" value="ECO:0007669"/>
    <property type="project" value="UniProtKB-KW"/>
</dbReference>
<dbReference type="PROSITE" id="PS50112">
    <property type="entry name" value="PAS"/>
    <property type="match status" value="1"/>
</dbReference>
<dbReference type="InterPro" id="IPR036890">
    <property type="entry name" value="HATPase_C_sf"/>
</dbReference>
<sequence>MLWFVLARFFVASLFLGAAVVFGSAGGAAQGLLAIIPLLILLSLTLLQICSALFWLLRFGFSPRFVQVQLVWDLLLCAAIVYVTGGLQSQFAFLFIFVLLGSAFVSRPAEVMATLLASLLLYGGLVLLQYGGYLPLPGEMPVPREMLGALLVNLCAFALAGALSVLLAVRLRQQARQLHRQQIEHADLERFNEQILRHMTSGLIVVDCQGRIRSCNSAAAAIRGLAPEQLVGHPLNEVFVLPWPFSHLPLERAELEFVHPDGHPRIIGYGVTAFEQEQQHHVLLTFQDLTRVKELERHLQRRERLAAVGALAAGLAHEIRNPLASLSGSAQLLQEQSPDAGQQRLLAILVRESERLNRLLNDFLSFARPRPPELRLLDLAGLLSELCEQLACVPEFTGLRIELDLPDQWQMMLDEQQLRQAVWNLLLNAAQFSPPGGRIFCVARPLQRCFWIEDEGPGITEADRERIFEPFYTTRNQGTGLGLSIAHGLLAAQQARLELVIAQGRGACFRVTFSEADRLNGVGGVYAG</sequence>
<dbReference type="Gene3D" id="3.30.565.10">
    <property type="entry name" value="Histidine kinase-like ATPase, C-terminal domain"/>
    <property type="match status" value="1"/>
</dbReference>
<evidence type="ECO:0000313" key="14">
    <source>
        <dbReference type="Proteomes" id="UP000243205"/>
    </source>
</evidence>
<keyword evidence="14" id="KW-1185">Reference proteome</keyword>
<keyword evidence="5" id="KW-0547">Nucleotide-binding</keyword>
<evidence type="ECO:0000259" key="10">
    <source>
        <dbReference type="PROSITE" id="PS50109"/>
    </source>
</evidence>
<evidence type="ECO:0000256" key="7">
    <source>
        <dbReference type="ARBA" id="ARBA00022840"/>
    </source>
</evidence>
<dbReference type="Proteomes" id="UP000243205">
    <property type="component" value="Unassembled WGS sequence"/>
</dbReference>
<dbReference type="InterPro" id="IPR035965">
    <property type="entry name" value="PAS-like_dom_sf"/>
</dbReference>
<evidence type="ECO:0000256" key="1">
    <source>
        <dbReference type="ARBA" id="ARBA00000085"/>
    </source>
</evidence>
<organism evidence="13 14">
    <name type="scientific">Desulfuromonas thiophila</name>
    <dbReference type="NCBI Taxonomy" id="57664"/>
    <lineage>
        <taxon>Bacteria</taxon>
        <taxon>Pseudomonadati</taxon>
        <taxon>Thermodesulfobacteriota</taxon>
        <taxon>Desulfuromonadia</taxon>
        <taxon>Desulfuromonadales</taxon>
        <taxon>Desulfuromonadaceae</taxon>
        <taxon>Desulfuromonas</taxon>
    </lineage>
</organism>
<dbReference type="PANTHER" id="PTHR43065">
    <property type="entry name" value="SENSOR HISTIDINE KINASE"/>
    <property type="match status" value="1"/>
</dbReference>
<dbReference type="Pfam" id="PF00989">
    <property type="entry name" value="PAS"/>
    <property type="match status" value="1"/>
</dbReference>
<dbReference type="InterPro" id="IPR000700">
    <property type="entry name" value="PAS-assoc_C"/>
</dbReference>
<keyword evidence="4" id="KW-0808">Transferase</keyword>
<evidence type="ECO:0000256" key="9">
    <source>
        <dbReference type="SAM" id="Phobius"/>
    </source>
</evidence>
<evidence type="ECO:0000256" key="2">
    <source>
        <dbReference type="ARBA" id="ARBA00012438"/>
    </source>
</evidence>
<dbReference type="GO" id="GO:0000155">
    <property type="term" value="F:phosphorelay sensor kinase activity"/>
    <property type="evidence" value="ECO:0007669"/>
    <property type="project" value="InterPro"/>
</dbReference>
<dbReference type="SMART" id="SM00387">
    <property type="entry name" value="HATPase_c"/>
    <property type="match status" value="1"/>
</dbReference>
<dbReference type="PANTHER" id="PTHR43065:SF10">
    <property type="entry name" value="PEROXIDE STRESS-ACTIVATED HISTIDINE KINASE MAK3"/>
    <property type="match status" value="1"/>
</dbReference>
<dbReference type="SUPFAM" id="SSF55785">
    <property type="entry name" value="PYP-like sensor domain (PAS domain)"/>
    <property type="match status" value="1"/>
</dbReference>
<keyword evidence="9" id="KW-0812">Transmembrane</keyword>
<accession>A0A1G7AW84</accession>
<dbReference type="InterPro" id="IPR000014">
    <property type="entry name" value="PAS"/>
</dbReference>
<evidence type="ECO:0000313" key="13">
    <source>
        <dbReference type="EMBL" id="SDE18216.1"/>
    </source>
</evidence>
<dbReference type="SMART" id="SM00388">
    <property type="entry name" value="HisKA"/>
    <property type="match status" value="1"/>
</dbReference>
<feature type="transmembrane region" description="Helical" evidence="9">
    <location>
        <begin position="33"/>
        <end position="57"/>
    </location>
</feature>
<evidence type="ECO:0000256" key="5">
    <source>
        <dbReference type="ARBA" id="ARBA00022741"/>
    </source>
</evidence>
<dbReference type="InterPro" id="IPR004358">
    <property type="entry name" value="Sig_transdc_His_kin-like_C"/>
</dbReference>